<dbReference type="SUPFAM" id="SSF48726">
    <property type="entry name" value="Immunoglobulin"/>
    <property type="match status" value="2"/>
</dbReference>
<name>A0A6L9LBD4_9BACT</name>
<dbReference type="InterPro" id="IPR013783">
    <property type="entry name" value="Ig-like_fold"/>
</dbReference>
<dbReference type="InterPro" id="IPR007110">
    <property type="entry name" value="Ig-like_dom"/>
</dbReference>
<dbReference type="SMART" id="SM00409">
    <property type="entry name" value="IG"/>
    <property type="match status" value="2"/>
</dbReference>
<keyword evidence="1" id="KW-0732">Signal</keyword>
<dbReference type="InterPro" id="IPR035986">
    <property type="entry name" value="PKD_dom_sf"/>
</dbReference>
<dbReference type="Pfam" id="PF05345">
    <property type="entry name" value="He_PIG"/>
    <property type="match status" value="1"/>
</dbReference>
<dbReference type="InterPro" id="IPR015919">
    <property type="entry name" value="Cadherin-like_sf"/>
</dbReference>
<dbReference type="GO" id="GO:0005509">
    <property type="term" value="F:calcium ion binding"/>
    <property type="evidence" value="ECO:0007669"/>
    <property type="project" value="InterPro"/>
</dbReference>
<dbReference type="InterPro" id="IPR013517">
    <property type="entry name" value="FG-GAP"/>
</dbReference>
<evidence type="ECO:0000313" key="3">
    <source>
        <dbReference type="EMBL" id="NDU96722.1"/>
    </source>
</evidence>
<evidence type="ECO:0000259" key="2">
    <source>
        <dbReference type="PROSITE" id="PS50835"/>
    </source>
</evidence>
<dbReference type="PANTHER" id="PTHR44103">
    <property type="entry name" value="PROPROTEIN CONVERTASE P"/>
    <property type="match status" value="1"/>
</dbReference>
<dbReference type="AlphaFoldDB" id="A0A6L9LBD4"/>
<dbReference type="EMBL" id="JAAFZH010000008">
    <property type="protein sequence ID" value="NDU96722.1"/>
    <property type="molecule type" value="Genomic_DNA"/>
</dbReference>
<feature type="domain" description="Ig-like" evidence="2">
    <location>
        <begin position="422"/>
        <end position="502"/>
    </location>
</feature>
<accession>A0A6L9LBD4</accession>
<dbReference type="RefSeq" id="WP_163951465.1">
    <property type="nucleotide sequence ID" value="NZ_JAAFZH010000008.1"/>
</dbReference>
<dbReference type="SUPFAM" id="SSF49299">
    <property type="entry name" value="PKD domain"/>
    <property type="match status" value="1"/>
</dbReference>
<dbReference type="InterPro" id="IPR028994">
    <property type="entry name" value="Integrin_alpha_N"/>
</dbReference>
<dbReference type="Gene3D" id="2.60.40.10">
    <property type="entry name" value="Immunoglobulins"/>
    <property type="match status" value="3"/>
</dbReference>
<proteinExistence type="predicted"/>
<dbReference type="SUPFAM" id="SSF69318">
    <property type="entry name" value="Integrin alpha N-terminal domain"/>
    <property type="match status" value="1"/>
</dbReference>
<dbReference type="SUPFAM" id="SSF49313">
    <property type="entry name" value="Cadherin-like"/>
    <property type="match status" value="1"/>
</dbReference>
<comment type="caution">
    <text evidence="3">The sequence shown here is derived from an EMBL/GenBank/DDBJ whole genome shotgun (WGS) entry which is preliminary data.</text>
</comment>
<dbReference type="Gene3D" id="2.130.10.130">
    <property type="entry name" value="Integrin alpha, N-terminal"/>
    <property type="match status" value="1"/>
</dbReference>
<dbReference type="InterPro" id="IPR036179">
    <property type="entry name" value="Ig-like_dom_sf"/>
</dbReference>
<feature type="domain" description="Ig-like" evidence="2">
    <location>
        <begin position="318"/>
        <end position="398"/>
    </location>
</feature>
<sequence length="1198" mass="125133">MKKFLSEHARICFVSLILLAWPGLTKVVLGQGFRSESGNSNPFNTVNTGSGGTSTSLADLDGDGDLDMIVTKFDGAIQYYINTGVIPPSTQPVFILSESVPIPQPNVGSNKNLKFAFGDLDGDGDLDAVTGNRDGLILPFFNNGTRTNPIYAQGIIPRGSNRGRAAAGPNNQNIVPGIDYTNEGYTYVSLADFDADGDLDMLVITNTAIHYLRNVGSPSAASFQEVTGCDNPFSAIRRTSVVSNPIIGDLDGDEDLDVAFSGLPITYYRNIGTPQNPVFIQIIGEGNPFEGLNIGPLSQIELGDLDQDGDNDVVVGQPSGTISYLRNALRITHQPDPASVAVCAGASVSTTVSVWRDGEGQPQYQWFRNTQSSDTPVQGQNTATLTLNNLQPDDAGLYFLRIIDGEDVILFSDGFNVVVQQAIITEQPASGSTVAAGTNVVVPVSVSGPNSSFQWYRNGNAVEGQTDATLTLNQVTTAQSGSYVLVVTSTCNSLTSTTFDLTVQPASSAVSATKTVTGNFAPGGAVTYTIVIDPGSHFQYDNSGDEFTDVLPTSLSLVSATATTGNAVANVSTNSVTWNGFFSPGTLITITIEATIKNGTGGQTISNQGRVNYDADNNQSNETTVLTNDPSTEGTSNPTVFQVFCPPLSVSLTNDGPLTCAKPVVLLTATATEMVPLSVRPGSARAAAANAPAATTYTYVFSPGVTQTGGVSSNTATVNTGGVYSVTVTASTGCSATAQTEVVNNSELAAPTLQASAQNTTNQPISVTASGCTSGTVNWSAQGGTGTANGAVYTFTQPGNYTLTATCTQNSCTSPASAPVVLSILPAASGFSITSVTMVTCQLVDAAKGGYQVSFTPQYAGQNSNPISFSIVNEKLVTTDPPPYSVRLYTDNPIITLVANQAGSQEARFQYNWWASCQLGSSPNQPPRTTGIASRTIVQGQAFQLELKNYFADPEQQPLTFSADGLPAGITLSGSVISGSASATGVSNVTVTAFDPGGLSVNTSFQLVVNPVSTTPGAFTITGVTTIRCETLNANNRRLSFNPQYAGVTGQPISFSIVNERLPTTDPGPYSIDLNIDNPVIRLSAKQGTITASYVYNWLAACNAPARVGVTETGNQLEVKVLGNPVDGKDAEIEITGASGQTVQIELVDQQGRVLGKQQINKAGQVERASIPVNSGKGTLLLQVSTSTQRQLVKLLKP</sequence>
<dbReference type="Pfam" id="PF13517">
    <property type="entry name" value="FG-GAP_3"/>
    <property type="match status" value="2"/>
</dbReference>
<dbReference type="InterPro" id="IPR006644">
    <property type="entry name" value="Cadg"/>
</dbReference>
<dbReference type="Pfam" id="PF13927">
    <property type="entry name" value="Ig_3"/>
    <property type="match status" value="1"/>
</dbReference>
<protein>
    <recommendedName>
        <fullName evidence="2">Ig-like domain-containing protein</fullName>
    </recommendedName>
</protein>
<keyword evidence="4" id="KW-1185">Reference proteome</keyword>
<evidence type="ECO:0000313" key="4">
    <source>
        <dbReference type="Proteomes" id="UP000474175"/>
    </source>
</evidence>
<dbReference type="SMART" id="SM00736">
    <property type="entry name" value="CADG"/>
    <property type="match status" value="1"/>
</dbReference>
<reference evidence="3 4" key="1">
    <citation type="submission" date="2020-02" db="EMBL/GenBank/DDBJ databases">
        <title>Draft genome sequence of two Spirosoma agri KCTC 52727 and Spirosoma terrae KCTC 52035.</title>
        <authorList>
            <person name="Rojas J."/>
            <person name="Ambika Manirajan B."/>
            <person name="Suarez C."/>
            <person name="Ratering S."/>
            <person name="Schnell S."/>
        </authorList>
    </citation>
    <scope>NUCLEOTIDE SEQUENCE [LARGE SCALE GENOMIC DNA]</scope>
    <source>
        <strain evidence="3 4">KCTC 52035</strain>
    </source>
</reference>
<gene>
    <name evidence="3" type="ORF">GK108_17700</name>
</gene>
<dbReference type="Proteomes" id="UP000474175">
    <property type="component" value="Unassembled WGS sequence"/>
</dbReference>
<dbReference type="GO" id="GO:0016020">
    <property type="term" value="C:membrane"/>
    <property type="evidence" value="ECO:0007669"/>
    <property type="project" value="InterPro"/>
</dbReference>
<organism evidence="3 4">
    <name type="scientific">Spirosoma terrae</name>
    <dbReference type="NCBI Taxonomy" id="1968276"/>
    <lineage>
        <taxon>Bacteria</taxon>
        <taxon>Pseudomonadati</taxon>
        <taxon>Bacteroidota</taxon>
        <taxon>Cytophagia</taxon>
        <taxon>Cytophagales</taxon>
        <taxon>Cytophagaceae</taxon>
        <taxon>Spirosoma</taxon>
    </lineage>
</organism>
<dbReference type="PROSITE" id="PS50835">
    <property type="entry name" value="IG_LIKE"/>
    <property type="match status" value="2"/>
</dbReference>
<evidence type="ECO:0000256" key="1">
    <source>
        <dbReference type="ARBA" id="ARBA00022729"/>
    </source>
</evidence>
<dbReference type="InterPro" id="IPR003599">
    <property type="entry name" value="Ig_sub"/>
</dbReference>
<dbReference type="PANTHER" id="PTHR44103:SF1">
    <property type="entry name" value="PROPROTEIN CONVERTASE P"/>
    <property type="match status" value="1"/>
</dbReference>